<dbReference type="Proteomes" id="UP000504617">
    <property type="component" value="Unplaced"/>
</dbReference>
<evidence type="ECO:0000313" key="2">
    <source>
        <dbReference type="Proteomes" id="UP000504617"/>
    </source>
</evidence>
<reference evidence="3" key="1">
    <citation type="submission" date="2025-08" db="UniProtKB">
        <authorList>
            <consortium name="RefSeq"/>
        </authorList>
    </citation>
    <scope>IDENTIFICATION</scope>
</reference>
<feature type="compositionally biased region" description="Polar residues" evidence="1">
    <location>
        <begin position="59"/>
        <end position="95"/>
    </location>
</feature>
<sequence>MDSITKKNKRDGTEVTERLITETVTTRLTSLPPKGAGSSGHKSTAYSGGSSMERRTYGHGSSYTAASGNARMNTSSSSYKQATSPSSTLTKSPGSTFERKTYATHHPAYEGSSSANSSPEFPRKDFGSSATRGRSQTR</sequence>
<name>A0A6I9YDG2_9SAUR</name>
<organism evidence="2 3">
    <name type="scientific">Thamnophis sirtalis</name>
    <dbReference type="NCBI Taxonomy" id="35019"/>
    <lineage>
        <taxon>Eukaryota</taxon>
        <taxon>Metazoa</taxon>
        <taxon>Chordata</taxon>
        <taxon>Craniata</taxon>
        <taxon>Vertebrata</taxon>
        <taxon>Euteleostomi</taxon>
        <taxon>Lepidosauria</taxon>
        <taxon>Squamata</taxon>
        <taxon>Bifurcata</taxon>
        <taxon>Unidentata</taxon>
        <taxon>Episquamata</taxon>
        <taxon>Toxicofera</taxon>
        <taxon>Serpentes</taxon>
        <taxon>Colubroidea</taxon>
        <taxon>Colubridae</taxon>
        <taxon>Natricinae</taxon>
        <taxon>Thamnophis</taxon>
    </lineage>
</organism>
<protein>
    <submittedName>
        <fullName evidence="3">Collagen alpha-1(XVII) chain-like</fullName>
    </submittedName>
</protein>
<feature type="compositionally biased region" description="Polar residues" evidence="1">
    <location>
        <begin position="128"/>
        <end position="138"/>
    </location>
</feature>
<feature type="non-terminal residue" evidence="3">
    <location>
        <position position="138"/>
    </location>
</feature>
<dbReference type="RefSeq" id="XP_013922198.1">
    <property type="nucleotide sequence ID" value="XM_014066723.1"/>
</dbReference>
<dbReference type="KEGG" id="tsr:106549152"/>
<feature type="region of interest" description="Disordered" evidence="1">
    <location>
        <begin position="1"/>
        <end position="138"/>
    </location>
</feature>
<accession>A0A6I9YDG2</accession>
<dbReference type="OrthoDB" id="9950082at2759"/>
<evidence type="ECO:0000256" key="1">
    <source>
        <dbReference type="SAM" id="MobiDB-lite"/>
    </source>
</evidence>
<feature type="compositionally biased region" description="Polar residues" evidence="1">
    <location>
        <begin position="40"/>
        <end position="50"/>
    </location>
</feature>
<keyword evidence="2" id="KW-1185">Reference proteome</keyword>
<dbReference type="GeneID" id="106549152"/>
<proteinExistence type="predicted"/>
<feature type="compositionally biased region" description="Basic and acidic residues" evidence="1">
    <location>
        <begin position="10"/>
        <end position="20"/>
    </location>
</feature>
<dbReference type="AlphaFoldDB" id="A0A6I9YDG2"/>
<evidence type="ECO:0000313" key="3">
    <source>
        <dbReference type="RefSeq" id="XP_013922198.1"/>
    </source>
</evidence>
<gene>
    <name evidence="3" type="primary">LOC106549152</name>
</gene>